<reference evidence="3" key="2">
    <citation type="submission" date="2015-01" db="EMBL/GenBank/DDBJ databases">
        <title>Evolutionary Origins and Diversification of the Mycorrhizal Mutualists.</title>
        <authorList>
            <consortium name="DOE Joint Genome Institute"/>
            <consortium name="Mycorrhizal Genomics Consortium"/>
            <person name="Kohler A."/>
            <person name="Kuo A."/>
            <person name="Nagy L.G."/>
            <person name="Floudas D."/>
            <person name="Copeland A."/>
            <person name="Barry K.W."/>
            <person name="Cichocki N."/>
            <person name="Veneault-Fourrey C."/>
            <person name="LaButti K."/>
            <person name="Lindquist E.A."/>
            <person name="Lipzen A."/>
            <person name="Lundell T."/>
            <person name="Morin E."/>
            <person name="Murat C."/>
            <person name="Riley R."/>
            <person name="Ohm R."/>
            <person name="Sun H."/>
            <person name="Tunlid A."/>
            <person name="Henrissat B."/>
            <person name="Grigoriev I.V."/>
            <person name="Hibbett D.S."/>
            <person name="Martin F."/>
        </authorList>
    </citation>
    <scope>NUCLEOTIDE SEQUENCE [LARGE SCALE GENOMIC DNA]</scope>
    <source>
        <strain evidence="3">MAFF 305830</strain>
    </source>
</reference>
<evidence type="ECO:0000259" key="1">
    <source>
        <dbReference type="Pfam" id="PF20149"/>
    </source>
</evidence>
<dbReference type="OrthoDB" id="3257342at2759"/>
<dbReference type="AlphaFoldDB" id="A0A0C3ATU9"/>
<dbReference type="Pfam" id="PF20149">
    <property type="entry name" value="DUF6532"/>
    <property type="match status" value="1"/>
</dbReference>
<proteinExistence type="predicted"/>
<dbReference type="InterPro" id="IPR045341">
    <property type="entry name" value="DUF6532"/>
</dbReference>
<reference evidence="2 3" key="1">
    <citation type="submission" date="2014-04" db="EMBL/GenBank/DDBJ databases">
        <authorList>
            <consortium name="DOE Joint Genome Institute"/>
            <person name="Kuo A."/>
            <person name="Zuccaro A."/>
            <person name="Kohler A."/>
            <person name="Nagy L.G."/>
            <person name="Floudas D."/>
            <person name="Copeland A."/>
            <person name="Barry K.W."/>
            <person name="Cichocki N."/>
            <person name="Veneault-Fourrey C."/>
            <person name="LaButti K."/>
            <person name="Lindquist E.A."/>
            <person name="Lipzen A."/>
            <person name="Lundell T."/>
            <person name="Morin E."/>
            <person name="Murat C."/>
            <person name="Sun H."/>
            <person name="Tunlid A."/>
            <person name="Henrissat B."/>
            <person name="Grigoriev I.V."/>
            <person name="Hibbett D.S."/>
            <person name="Martin F."/>
            <person name="Nordberg H.P."/>
            <person name="Cantor M.N."/>
            <person name="Hua S.X."/>
        </authorList>
    </citation>
    <scope>NUCLEOTIDE SEQUENCE [LARGE SCALE GENOMIC DNA]</scope>
    <source>
        <strain evidence="2 3">MAFF 305830</strain>
    </source>
</reference>
<accession>A0A0C3ATU9</accession>
<evidence type="ECO:0000313" key="2">
    <source>
        <dbReference type="EMBL" id="KIM22686.1"/>
    </source>
</evidence>
<evidence type="ECO:0000313" key="3">
    <source>
        <dbReference type="Proteomes" id="UP000054097"/>
    </source>
</evidence>
<name>A0A0C3ATU9_SERVB</name>
<keyword evidence="3" id="KW-1185">Reference proteome</keyword>
<protein>
    <recommendedName>
        <fullName evidence="1">DUF6532 domain-containing protein</fullName>
    </recommendedName>
</protein>
<feature type="domain" description="DUF6532" evidence="1">
    <location>
        <begin position="29"/>
        <end position="76"/>
    </location>
</feature>
<organism evidence="2 3">
    <name type="scientific">Serendipita vermifera MAFF 305830</name>
    <dbReference type="NCBI Taxonomy" id="933852"/>
    <lineage>
        <taxon>Eukaryota</taxon>
        <taxon>Fungi</taxon>
        <taxon>Dikarya</taxon>
        <taxon>Basidiomycota</taxon>
        <taxon>Agaricomycotina</taxon>
        <taxon>Agaricomycetes</taxon>
        <taxon>Sebacinales</taxon>
        <taxon>Serendipitaceae</taxon>
        <taxon>Serendipita</taxon>
    </lineage>
</organism>
<dbReference type="Proteomes" id="UP000054097">
    <property type="component" value="Unassembled WGS sequence"/>
</dbReference>
<dbReference type="HOGENOM" id="CLU_1826494_0_0_1"/>
<dbReference type="EMBL" id="KN824350">
    <property type="protein sequence ID" value="KIM22686.1"/>
    <property type="molecule type" value="Genomic_DNA"/>
</dbReference>
<sequence length="141" mass="16733">MLRQSRGNPSPQFLCQLWHWSSRRYVYISIGILELTCHQVQCALEEWKTGIRMRISFTEEAYARIYREHLKRLERMRHSHARLLGTLLDSLYDHCVARNTVPPVIDHISDDELEDFDILNSDNEDNDRDILEYDVLAPFEA</sequence>
<gene>
    <name evidence="2" type="ORF">M408DRAFT_78736</name>
</gene>